<evidence type="ECO:0000313" key="2">
    <source>
        <dbReference type="EMBL" id="EDK31341.1"/>
    </source>
</evidence>
<feature type="transmembrane region" description="Helical" evidence="1">
    <location>
        <begin position="101"/>
        <end position="126"/>
    </location>
</feature>
<dbReference type="EMBL" id="GG662372">
    <property type="protein sequence ID" value="EDK31341.1"/>
    <property type="molecule type" value="Genomic_DNA"/>
</dbReference>
<dbReference type="InParanoid" id="A4VCT8"/>
<dbReference type="HOGENOM" id="CLU_552658_0_0_1"/>
<name>A4VCT8_TETTS</name>
<dbReference type="Proteomes" id="UP000009168">
    <property type="component" value="Unassembled WGS sequence"/>
</dbReference>
<evidence type="ECO:0000313" key="3">
    <source>
        <dbReference type="Proteomes" id="UP000009168"/>
    </source>
</evidence>
<dbReference type="KEGG" id="tet:TTHERM_00695678"/>
<feature type="transmembrane region" description="Helical" evidence="1">
    <location>
        <begin position="12"/>
        <end position="32"/>
    </location>
</feature>
<protein>
    <submittedName>
        <fullName evidence="2">Transmembrane protein, putative</fullName>
    </submittedName>
</protein>
<feature type="transmembrane region" description="Helical" evidence="1">
    <location>
        <begin position="138"/>
        <end position="158"/>
    </location>
</feature>
<feature type="transmembrane region" description="Helical" evidence="1">
    <location>
        <begin position="247"/>
        <end position="269"/>
    </location>
</feature>
<accession>A4VCT8</accession>
<feature type="transmembrane region" description="Helical" evidence="1">
    <location>
        <begin position="289"/>
        <end position="310"/>
    </location>
</feature>
<reference evidence="3" key="1">
    <citation type="journal article" date="2006" name="PLoS Biol.">
        <title>Macronuclear genome sequence of the ciliate Tetrahymena thermophila, a model eukaryote.</title>
        <authorList>
            <person name="Eisen J.A."/>
            <person name="Coyne R.S."/>
            <person name="Wu M."/>
            <person name="Wu D."/>
            <person name="Thiagarajan M."/>
            <person name="Wortman J.R."/>
            <person name="Badger J.H."/>
            <person name="Ren Q."/>
            <person name="Amedeo P."/>
            <person name="Jones K.M."/>
            <person name="Tallon L.J."/>
            <person name="Delcher A.L."/>
            <person name="Salzberg S.L."/>
            <person name="Silva J.C."/>
            <person name="Haas B.J."/>
            <person name="Majoros W.H."/>
            <person name="Farzad M."/>
            <person name="Carlton J.M."/>
            <person name="Smith R.K. Jr."/>
            <person name="Garg J."/>
            <person name="Pearlman R.E."/>
            <person name="Karrer K.M."/>
            <person name="Sun L."/>
            <person name="Manning G."/>
            <person name="Elde N.C."/>
            <person name="Turkewitz A.P."/>
            <person name="Asai D.J."/>
            <person name="Wilkes D.E."/>
            <person name="Wang Y."/>
            <person name="Cai H."/>
            <person name="Collins K."/>
            <person name="Stewart B.A."/>
            <person name="Lee S.R."/>
            <person name="Wilamowska K."/>
            <person name="Weinberg Z."/>
            <person name="Ruzzo W.L."/>
            <person name="Wloga D."/>
            <person name="Gaertig J."/>
            <person name="Frankel J."/>
            <person name="Tsao C.-C."/>
            <person name="Gorovsky M.A."/>
            <person name="Keeling P.J."/>
            <person name="Waller R.F."/>
            <person name="Patron N.J."/>
            <person name="Cherry J.M."/>
            <person name="Stover N.A."/>
            <person name="Krieger C.J."/>
            <person name="del Toro C."/>
            <person name="Ryder H.F."/>
            <person name="Williamson S.C."/>
            <person name="Barbeau R.A."/>
            <person name="Hamilton E.P."/>
            <person name="Orias E."/>
        </authorList>
    </citation>
    <scope>NUCLEOTIDE SEQUENCE [LARGE SCALE GENOMIC DNA]</scope>
    <source>
        <strain evidence="3">SB210</strain>
    </source>
</reference>
<proteinExistence type="predicted"/>
<dbReference type="GeneID" id="7835946"/>
<feature type="transmembrane region" description="Helical" evidence="1">
    <location>
        <begin position="190"/>
        <end position="208"/>
    </location>
</feature>
<sequence length="494" mass="58673">MDSFFDGTFDRGIFTFEILYSISAIVMVYLAYIYINQSLLACFIIVMICFGLKRILSAILCIFFQESKSKGLALWMFDALLLGFVFGLVDIEQFSGMQTFYVFFTTLKIIGIFLTQMITFFCFKLLSDDNLNEYIKIVGYVLFLYCLIIFSCSISWISGSKFKFKFMLNIINYYISLTCLTLFEKPQGNNMAYYQLLIIIISMIIIYIKEKSQFLNVFVYIFLNGISEELDFEFYHIYDQIQFKYFILLRYLSEVIRFGLILFFGFNYIIDLSFDNQTAAEKIKLTHILMSMIISIVFFIANYNNFLLFFKVKKYLISTEKDIQKVAEKLKMQTFKNLIIIDFKIQQKNKDQIYQYLINQSYIQLFQKISEIKLAYGQSVNLEIRTNYNFTAYFTKEQDLLIEILKSIEYIELNTFFDLVRQNKIFEIVQGRIQYGFIQNKFTQNIISKIQNQHQRVLVEKLLVQNLIITSFYKNLSQSQNFSSQQILYDLYED</sequence>
<keyword evidence="1 2" id="KW-0812">Transmembrane</keyword>
<gene>
    <name evidence="2" type="ORF">TTHERM_00695678</name>
</gene>
<dbReference type="AlphaFoldDB" id="A4VCT8"/>
<feature type="transmembrane region" description="Helical" evidence="1">
    <location>
        <begin position="38"/>
        <end position="64"/>
    </location>
</feature>
<keyword evidence="1" id="KW-0472">Membrane</keyword>
<dbReference type="RefSeq" id="XP_001471463.1">
    <property type="nucleotide sequence ID" value="XM_001471413.1"/>
</dbReference>
<evidence type="ECO:0000256" key="1">
    <source>
        <dbReference type="SAM" id="Phobius"/>
    </source>
</evidence>
<feature type="transmembrane region" description="Helical" evidence="1">
    <location>
        <begin position="71"/>
        <end position="89"/>
    </location>
</feature>
<organism evidence="2 3">
    <name type="scientific">Tetrahymena thermophila (strain SB210)</name>
    <dbReference type="NCBI Taxonomy" id="312017"/>
    <lineage>
        <taxon>Eukaryota</taxon>
        <taxon>Sar</taxon>
        <taxon>Alveolata</taxon>
        <taxon>Ciliophora</taxon>
        <taxon>Intramacronucleata</taxon>
        <taxon>Oligohymenophorea</taxon>
        <taxon>Hymenostomatida</taxon>
        <taxon>Tetrahymenina</taxon>
        <taxon>Tetrahymenidae</taxon>
        <taxon>Tetrahymena</taxon>
    </lineage>
</organism>
<keyword evidence="3" id="KW-1185">Reference proteome</keyword>
<keyword evidence="1" id="KW-1133">Transmembrane helix</keyword>